<comment type="caution">
    <text evidence="1">The sequence shown here is derived from an EMBL/GenBank/DDBJ whole genome shotgun (WGS) entry which is preliminary data.</text>
</comment>
<gene>
    <name evidence="1" type="ORF">ETSY2_37080</name>
</gene>
<dbReference type="AlphaFoldDB" id="W4LTZ0"/>
<evidence type="ECO:0000313" key="2">
    <source>
        <dbReference type="Proteomes" id="UP000019140"/>
    </source>
</evidence>
<dbReference type="EMBL" id="AZHX01001612">
    <property type="protein sequence ID" value="ETX01524.1"/>
    <property type="molecule type" value="Genomic_DNA"/>
</dbReference>
<organism evidence="1 2">
    <name type="scientific">Candidatus Entotheonella gemina</name>
    <dbReference type="NCBI Taxonomy" id="1429439"/>
    <lineage>
        <taxon>Bacteria</taxon>
        <taxon>Pseudomonadati</taxon>
        <taxon>Nitrospinota/Tectimicrobiota group</taxon>
        <taxon>Candidatus Tectimicrobiota</taxon>
        <taxon>Candidatus Entotheonellia</taxon>
        <taxon>Candidatus Entotheonellales</taxon>
        <taxon>Candidatus Entotheonellaceae</taxon>
        <taxon>Candidatus Entotheonella</taxon>
    </lineage>
</organism>
<protein>
    <submittedName>
        <fullName evidence="1">Uncharacterized protein</fullName>
    </submittedName>
</protein>
<proteinExistence type="predicted"/>
<dbReference type="HOGENOM" id="CLU_2421480_0_0_7"/>
<reference evidence="1 2" key="1">
    <citation type="journal article" date="2014" name="Nature">
        <title>An environmental bacterial taxon with a large and distinct metabolic repertoire.</title>
        <authorList>
            <person name="Wilson M.C."/>
            <person name="Mori T."/>
            <person name="Ruckert C."/>
            <person name="Uria A.R."/>
            <person name="Helf M.J."/>
            <person name="Takada K."/>
            <person name="Gernert C."/>
            <person name="Steffens U.A."/>
            <person name="Heycke N."/>
            <person name="Schmitt S."/>
            <person name="Rinke C."/>
            <person name="Helfrich E.J."/>
            <person name="Brachmann A.O."/>
            <person name="Gurgui C."/>
            <person name="Wakimoto T."/>
            <person name="Kracht M."/>
            <person name="Crusemann M."/>
            <person name="Hentschel U."/>
            <person name="Abe I."/>
            <person name="Matsunaga S."/>
            <person name="Kalinowski J."/>
            <person name="Takeyama H."/>
            <person name="Piel J."/>
        </authorList>
    </citation>
    <scope>NUCLEOTIDE SEQUENCE [LARGE SCALE GENOMIC DNA]</scope>
    <source>
        <strain evidence="2">TSY2</strain>
    </source>
</reference>
<evidence type="ECO:0000313" key="1">
    <source>
        <dbReference type="EMBL" id="ETX01524.1"/>
    </source>
</evidence>
<accession>W4LTZ0</accession>
<sequence>MRQTAPELTEYRHRLDNAVTGFSLFIRDLCPGAQLEITLTRYEDEDAHIRVSLPATLTVEEREALANRFAEKSIDFLLTESLLIMAGVEEA</sequence>
<dbReference type="Proteomes" id="UP000019140">
    <property type="component" value="Unassembled WGS sequence"/>
</dbReference>
<keyword evidence="2" id="KW-1185">Reference proteome</keyword>
<name>W4LTZ0_9BACT</name>